<dbReference type="SUPFAM" id="SSF46689">
    <property type="entry name" value="Homeodomain-like"/>
    <property type="match status" value="1"/>
</dbReference>
<reference evidence="2" key="1">
    <citation type="journal article" date="2014" name="Genome Announc.">
        <title>Draft genome sequences of the altered schaedler flora, a defined bacterial community from gnotobiotic mice.</title>
        <authorList>
            <person name="Wannemuehler M.J."/>
            <person name="Overstreet A.M."/>
            <person name="Ward D.V."/>
            <person name="Phillips G.J."/>
        </authorList>
    </citation>
    <scope>NUCLEOTIDE SEQUENCE</scope>
    <source>
        <strain evidence="2">ASF457</strain>
    </source>
</reference>
<gene>
    <name evidence="2" type="ORF">N508_000873</name>
</gene>
<feature type="compositionally biased region" description="Polar residues" evidence="1">
    <location>
        <begin position="114"/>
        <end position="130"/>
    </location>
</feature>
<keyword evidence="3" id="KW-1185">Reference proteome</keyword>
<dbReference type="RefSeq" id="WP_076654094.1">
    <property type="nucleotide sequence ID" value="NZ_CP097562.1"/>
</dbReference>
<protein>
    <recommendedName>
        <fullName evidence="4">Transposase</fullName>
    </recommendedName>
</protein>
<reference evidence="2" key="3">
    <citation type="submission" date="2022-06" db="EMBL/GenBank/DDBJ databases">
        <title>Resources to Facilitate Use of the Altered Schaedler Flora (ASF) Mouse Model to Study Microbiome Function.</title>
        <authorList>
            <person name="Proctor A."/>
            <person name="Parvinroo S."/>
            <person name="Richie T."/>
            <person name="Jia X."/>
            <person name="Lee S.T.M."/>
            <person name="Karp P.D."/>
            <person name="Paley S."/>
            <person name="Kostic A.D."/>
            <person name="Pierre J.F."/>
            <person name="Wannemuehler M.J."/>
            <person name="Phillips G.J."/>
        </authorList>
    </citation>
    <scope>NUCLEOTIDE SEQUENCE</scope>
    <source>
        <strain evidence="2">ASF457</strain>
    </source>
</reference>
<evidence type="ECO:0000256" key="1">
    <source>
        <dbReference type="SAM" id="MobiDB-lite"/>
    </source>
</evidence>
<dbReference type="EMBL" id="CP097562">
    <property type="protein sequence ID" value="USF23806.1"/>
    <property type="molecule type" value="Genomic_DNA"/>
</dbReference>
<proteinExistence type="predicted"/>
<dbReference type="PANTHER" id="PTHR33795">
    <property type="entry name" value="INSERTION ELEMENT IS150 PROTEIN INSJ"/>
    <property type="match status" value="1"/>
</dbReference>
<dbReference type="InterPro" id="IPR052057">
    <property type="entry name" value="IS150/IS1296_orfA-like"/>
</dbReference>
<evidence type="ECO:0000313" key="2">
    <source>
        <dbReference type="EMBL" id="USF23806.1"/>
    </source>
</evidence>
<sequence length="185" mass="21715">MARKYSYEFKKYLVTVLESGIMSASELSRCCKIHKGVICNIYNRYKHSGESSLHHSFTRNEYSRDFKLNVLTYKASNNLSYEQTALYFNIPSASVIYDWNKFCSKFIGDNMSDKNIPNSKKSKHSNSTDIKLTKSDDSEEVRQLKERISELEKELYYKSAENAYLKKLEALMQSKEQRVQQKKHK</sequence>
<reference evidence="2" key="2">
    <citation type="submission" date="2022-05" db="EMBL/GenBank/DDBJ databases">
        <authorList>
            <person name="Proctor A.L."/>
            <person name="Phillips G.J."/>
            <person name="Wannemuehler M.J."/>
        </authorList>
    </citation>
    <scope>NUCLEOTIDE SEQUENCE</scope>
    <source>
        <strain evidence="2">ASF457</strain>
    </source>
</reference>
<evidence type="ECO:0000313" key="3">
    <source>
        <dbReference type="Proteomes" id="UP000017429"/>
    </source>
</evidence>
<dbReference type="KEGG" id="msch:N508_000873"/>
<feature type="region of interest" description="Disordered" evidence="1">
    <location>
        <begin position="114"/>
        <end position="137"/>
    </location>
</feature>
<evidence type="ECO:0008006" key="4">
    <source>
        <dbReference type="Google" id="ProtNLM"/>
    </source>
</evidence>
<dbReference type="AlphaFoldDB" id="A0AA97LS39"/>
<dbReference type="PANTHER" id="PTHR33795:SF1">
    <property type="entry name" value="INSERTION ELEMENT IS150 PROTEIN INSJ"/>
    <property type="match status" value="1"/>
</dbReference>
<accession>A0AA97LS39</accession>
<dbReference type="Proteomes" id="UP000017429">
    <property type="component" value="Chromosome"/>
</dbReference>
<dbReference type="InterPro" id="IPR009057">
    <property type="entry name" value="Homeodomain-like_sf"/>
</dbReference>
<name>A0AA97LS39_9BACT</name>
<organism evidence="2 3">
    <name type="scientific">Mucispirillum schaedleri ASF457</name>
    <dbReference type="NCBI Taxonomy" id="1379858"/>
    <lineage>
        <taxon>Bacteria</taxon>
        <taxon>Pseudomonadati</taxon>
        <taxon>Deferribacterota</taxon>
        <taxon>Deferribacteres</taxon>
        <taxon>Deferribacterales</taxon>
        <taxon>Mucispirillaceae</taxon>
        <taxon>Mucispirillum</taxon>
    </lineage>
</organism>